<dbReference type="PANTHER" id="PTHR43434">
    <property type="entry name" value="PHOSPHOGLYCOLATE PHOSPHATASE"/>
    <property type="match status" value="1"/>
</dbReference>
<dbReference type="PANTHER" id="PTHR43434:SF1">
    <property type="entry name" value="PHOSPHOGLYCOLATE PHOSPHATASE"/>
    <property type="match status" value="1"/>
</dbReference>
<dbReference type="OrthoDB" id="9812856at2"/>
<dbReference type="AlphaFoldDB" id="A0A1W7D330"/>
<dbReference type="SFLD" id="SFLDS00003">
    <property type="entry name" value="Haloacid_Dehalogenase"/>
    <property type="match status" value="1"/>
</dbReference>
<dbReference type="CDD" id="cd07526">
    <property type="entry name" value="HAD_BPGM_like"/>
    <property type="match status" value="1"/>
</dbReference>
<dbReference type="Proteomes" id="UP000194218">
    <property type="component" value="Chromosome"/>
</dbReference>
<dbReference type="SFLD" id="SFLDG01135">
    <property type="entry name" value="C1.5.6:_HAD__Beta-PGM__Phospha"/>
    <property type="match status" value="1"/>
</dbReference>
<dbReference type="InterPro" id="IPR006439">
    <property type="entry name" value="HAD-SF_hydro_IA"/>
</dbReference>
<sequence>MTSPVESSPTGPAPAPHPPTGPFELVIFDCDGVLVDSEPLALRVCVELGAELGWPLTETEIVHRFLGRSERAVREQIAERLGEERAALWGERYRERLNAAIDAGLTAVDGIGEALDALALPHCIASSGMHDKMRRTLTRTGLYERFAGRIFSASEVARGKPAPDLFLHAAARMGVDPARCAVVEDSQYGVRAARAAGMRSFGYAGGLTPPEWLAGPGTVVFDDMRELPALLTS</sequence>
<proteinExistence type="predicted"/>
<protein>
    <submittedName>
        <fullName evidence="1">Haloacid dehalogenase</fullName>
    </submittedName>
</protein>
<dbReference type="SUPFAM" id="SSF56784">
    <property type="entry name" value="HAD-like"/>
    <property type="match status" value="1"/>
</dbReference>
<name>A0A1W7D330_9ACTN</name>
<dbReference type="GO" id="GO:0006281">
    <property type="term" value="P:DNA repair"/>
    <property type="evidence" value="ECO:0007669"/>
    <property type="project" value="TreeGrafter"/>
</dbReference>
<dbReference type="EMBL" id="CP021121">
    <property type="protein sequence ID" value="ARQ71493.1"/>
    <property type="molecule type" value="Genomic_DNA"/>
</dbReference>
<accession>A0A1W7D330</accession>
<dbReference type="Gene3D" id="3.40.50.1000">
    <property type="entry name" value="HAD superfamily/HAD-like"/>
    <property type="match status" value="1"/>
</dbReference>
<dbReference type="InterPro" id="IPR050155">
    <property type="entry name" value="HAD-like_hydrolase_sf"/>
</dbReference>
<evidence type="ECO:0000313" key="2">
    <source>
        <dbReference type="Proteomes" id="UP000194218"/>
    </source>
</evidence>
<dbReference type="SFLD" id="SFLDG01129">
    <property type="entry name" value="C1.5:_HAD__Beta-PGM__Phosphata"/>
    <property type="match status" value="1"/>
</dbReference>
<gene>
    <name evidence="1" type="ORF">CAG99_24050</name>
</gene>
<dbReference type="Pfam" id="PF00702">
    <property type="entry name" value="Hydrolase"/>
    <property type="match status" value="1"/>
</dbReference>
<keyword evidence="2" id="KW-1185">Reference proteome</keyword>
<organism evidence="1 2">
    <name type="scientific">Streptomyces marincola</name>
    <dbReference type="NCBI Taxonomy" id="2878388"/>
    <lineage>
        <taxon>Bacteria</taxon>
        <taxon>Bacillati</taxon>
        <taxon>Actinomycetota</taxon>
        <taxon>Actinomycetes</taxon>
        <taxon>Kitasatosporales</taxon>
        <taxon>Streptomycetaceae</taxon>
        <taxon>Streptomyces</taxon>
    </lineage>
</organism>
<evidence type="ECO:0000313" key="1">
    <source>
        <dbReference type="EMBL" id="ARQ71493.1"/>
    </source>
</evidence>
<dbReference type="GO" id="GO:0005829">
    <property type="term" value="C:cytosol"/>
    <property type="evidence" value="ECO:0007669"/>
    <property type="project" value="TreeGrafter"/>
</dbReference>
<dbReference type="KEGG" id="smao:CAG99_24050"/>
<dbReference type="InterPro" id="IPR023198">
    <property type="entry name" value="PGP-like_dom2"/>
</dbReference>
<dbReference type="InterPro" id="IPR023214">
    <property type="entry name" value="HAD_sf"/>
</dbReference>
<reference evidence="1 2" key="1">
    <citation type="submission" date="2017-05" db="EMBL/GenBank/DDBJ databases">
        <title>Complete genome sequence of Streptomyces sp. SCSIO 03032 revealed the diverse biosynthetic pathways for its bioactive secondary metabolites.</title>
        <authorList>
            <person name="Ma L."/>
            <person name="Zhu Y."/>
            <person name="Zhang W."/>
            <person name="Zhang G."/>
            <person name="Tian X."/>
            <person name="Zhang S."/>
            <person name="Zhang C."/>
        </authorList>
    </citation>
    <scope>NUCLEOTIDE SEQUENCE [LARGE SCALE GENOMIC DNA]</scope>
    <source>
        <strain evidence="1 2">SCSIO 03032</strain>
    </source>
</reference>
<dbReference type="GO" id="GO:0008967">
    <property type="term" value="F:phosphoglycolate phosphatase activity"/>
    <property type="evidence" value="ECO:0007669"/>
    <property type="project" value="TreeGrafter"/>
</dbReference>
<dbReference type="NCBIfam" id="TIGR01509">
    <property type="entry name" value="HAD-SF-IA-v3"/>
    <property type="match status" value="1"/>
</dbReference>
<dbReference type="Gene3D" id="1.10.150.240">
    <property type="entry name" value="Putative phosphatase, domain 2"/>
    <property type="match status" value="1"/>
</dbReference>
<dbReference type="InterPro" id="IPR036412">
    <property type="entry name" value="HAD-like_sf"/>
</dbReference>